<gene>
    <name evidence="1" type="ORF">AARE701A_LOCUS4224</name>
</gene>
<protein>
    <submittedName>
        <fullName evidence="1">Uncharacterized protein</fullName>
    </submittedName>
</protein>
<name>A0A8S1ZLE0_ARAAE</name>
<dbReference type="AlphaFoldDB" id="A0A8S1ZLE0"/>
<organism evidence="1 2">
    <name type="scientific">Arabidopsis arenosa</name>
    <name type="common">Sand rock-cress</name>
    <name type="synonym">Cardaminopsis arenosa</name>
    <dbReference type="NCBI Taxonomy" id="38785"/>
    <lineage>
        <taxon>Eukaryota</taxon>
        <taxon>Viridiplantae</taxon>
        <taxon>Streptophyta</taxon>
        <taxon>Embryophyta</taxon>
        <taxon>Tracheophyta</taxon>
        <taxon>Spermatophyta</taxon>
        <taxon>Magnoliopsida</taxon>
        <taxon>eudicotyledons</taxon>
        <taxon>Gunneridae</taxon>
        <taxon>Pentapetalae</taxon>
        <taxon>rosids</taxon>
        <taxon>malvids</taxon>
        <taxon>Brassicales</taxon>
        <taxon>Brassicaceae</taxon>
        <taxon>Camelineae</taxon>
        <taxon>Arabidopsis</taxon>
    </lineage>
</organism>
<reference evidence="1" key="1">
    <citation type="submission" date="2021-01" db="EMBL/GenBank/DDBJ databases">
        <authorList>
            <person name="Bezrukov I."/>
        </authorList>
    </citation>
    <scope>NUCLEOTIDE SEQUENCE</scope>
</reference>
<accession>A0A8S1ZLE0</accession>
<dbReference type="Proteomes" id="UP000682877">
    <property type="component" value="Chromosome 2"/>
</dbReference>
<sequence>MEDGEGMEAAAAELERLQIEILHRISVLDSSFLPQSSTAAPSPSLPVDESETVARLSSILRR</sequence>
<dbReference type="EMBL" id="LR999452">
    <property type="protein sequence ID" value="CAE5962496.1"/>
    <property type="molecule type" value="Genomic_DNA"/>
</dbReference>
<evidence type="ECO:0000313" key="2">
    <source>
        <dbReference type="Proteomes" id="UP000682877"/>
    </source>
</evidence>
<evidence type="ECO:0000313" key="1">
    <source>
        <dbReference type="EMBL" id="CAE5962496.1"/>
    </source>
</evidence>
<keyword evidence="2" id="KW-1185">Reference proteome</keyword>
<proteinExistence type="predicted"/>